<keyword evidence="2 5" id="KW-0853">WD repeat</keyword>
<comment type="subcellular location">
    <subcellularLocation>
        <location evidence="1">Nucleus</location>
    </subcellularLocation>
</comment>
<evidence type="ECO:0000313" key="8">
    <source>
        <dbReference type="Proteomes" id="UP001219568"/>
    </source>
</evidence>
<protein>
    <recommendedName>
        <fullName evidence="9">Set1 complex component swd1</fullName>
    </recommendedName>
</protein>
<organism evidence="7 8">
    <name type="scientific">Penicillium canescens</name>
    <dbReference type="NCBI Taxonomy" id="5083"/>
    <lineage>
        <taxon>Eukaryota</taxon>
        <taxon>Fungi</taxon>
        <taxon>Dikarya</taxon>
        <taxon>Ascomycota</taxon>
        <taxon>Pezizomycotina</taxon>
        <taxon>Eurotiomycetes</taxon>
        <taxon>Eurotiomycetidae</taxon>
        <taxon>Eurotiales</taxon>
        <taxon>Aspergillaceae</taxon>
        <taxon>Penicillium</taxon>
    </lineage>
</organism>
<gene>
    <name evidence="7" type="ORF">N7460_009816</name>
</gene>
<reference evidence="7" key="1">
    <citation type="journal article" date="2023" name="IMA Fungus">
        <title>Comparative genomic study of the Penicillium genus elucidates a diverse pangenome and 15 lateral gene transfer events.</title>
        <authorList>
            <person name="Petersen C."/>
            <person name="Sorensen T."/>
            <person name="Nielsen M.R."/>
            <person name="Sondergaard T.E."/>
            <person name="Sorensen J.L."/>
            <person name="Fitzpatrick D.A."/>
            <person name="Frisvad J.C."/>
            <person name="Nielsen K.L."/>
        </authorList>
    </citation>
    <scope>NUCLEOTIDE SEQUENCE</scope>
    <source>
        <strain evidence="7">IBT 15450</strain>
    </source>
</reference>
<dbReference type="InterPro" id="IPR037850">
    <property type="entry name" value="RBBP5/Swd1"/>
</dbReference>
<evidence type="ECO:0000256" key="5">
    <source>
        <dbReference type="PROSITE-ProRule" id="PRU00221"/>
    </source>
</evidence>
<evidence type="ECO:0000256" key="1">
    <source>
        <dbReference type="ARBA" id="ARBA00004123"/>
    </source>
</evidence>
<dbReference type="InterPro" id="IPR015943">
    <property type="entry name" value="WD40/YVTN_repeat-like_dom_sf"/>
</dbReference>
<accession>A0AAD6I855</accession>
<name>A0AAD6I855_PENCN</name>
<dbReference type="PANTHER" id="PTHR44040:SF1">
    <property type="entry name" value="RETINOBLASTOMA-BINDING PROTEIN 5"/>
    <property type="match status" value="1"/>
</dbReference>
<evidence type="ECO:0000256" key="4">
    <source>
        <dbReference type="ARBA" id="ARBA00023242"/>
    </source>
</evidence>
<dbReference type="Gene3D" id="2.130.10.10">
    <property type="entry name" value="YVTN repeat-like/Quinoprotein amine dehydrogenase"/>
    <property type="match status" value="1"/>
</dbReference>
<feature type="repeat" description="WD" evidence="5">
    <location>
        <begin position="63"/>
        <end position="104"/>
    </location>
</feature>
<evidence type="ECO:0000256" key="6">
    <source>
        <dbReference type="SAM" id="MobiDB-lite"/>
    </source>
</evidence>
<dbReference type="InterPro" id="IPR036322">
    <property type="entry name" value="WD40_repeat_dom_sf"/>
</dbReference>
<evidence type="ECO:0000256" key="2">
    <source>
        <dbReference type="ARBA" id="ARBA00022574"/>
    </source>
</evidence>
<reference evidence="7" key="2">
    <citation type="submission" date="2023-01" db="EMBL/GenBank/DDBJ databases">
        <authorList>
            <person name="Petersen C."/>
        </authorList>
    </citation>
    <scope>NUCLEOTIDE SEQUENCE</scope>
    <source>
        <strain evidence="7">IBT 15450</strain>
    </source>
</reference>
<comment type="caution">
    <text evidence="7">The sequence shown here is derived from an EMBL/GenBank/DDBJ whole genome shotgun (WGS) entry which is preliminary data.</text>
</comment>
<dbReference type="PROSITE" id="PS50082">
    <property type="entry name" value="WD_REPEATS_2"/>
    <property type="match status" value="1"/>
</dbReference>
<evidence type="ECO:0000313" key="7">
    <source>
        <dbReference type="EMBL" id="KAJ6035641.1"/>
    </source>
</evidence>
<dbReference type="PROSITE" id="PS50294">
    <property type="entry name" value="WD_REPEATS_REGION"/>
    <property type="match status" value="1"/>
</dbReference>
<dbReference type="PANTHER" id="PTHR44040">
    <property type="entry name" value="RETINOBLASTOMA-BINDING PROTEIN 5"/>
    <property type="match status" value="1"/>
</dbReference>
<proteinExistence type="predicted"/>
<dbReference type="EMBL" id="JAQJZL010000010">
    <property type="protein sequence ID" value="KAJ6035641.1"/>
    <property type="molecule type" value="Genomic_DNA"/>
</dbReference>
<keyword evidence="3" id="KW-0677">Repeat</keyword>
<dbReference type="InterPro" id="IPR019775">
    <property type="entry name" value="WD40_repeat_CS"/>
</dbReference>
<dbReference type="GO" id="GO:0048188">
    <property type="term" value="C:Set1C/COMPASS complex"/>
    <property type="evidence" value="ECO:0007669"/>
    <property type="project" value="InterPro"/>
</dbReference>
<dbReference type="AlphaFoldDB" id="A0AAD6I855"/>
<dbReference type="SMART" id="SM00320">
    <property type="entry name" value="WD40"/>
    <property type="match status" value="3"/>
</dbReference>
<dbReference type="Pfam" id="PF00400">
    <property type="entry name" value="WD40"/>
    <property type="match status" value="2"/>
</dbReference>
<dbReference type="Proteomes" id="UP001219568">
    <property type="component" value="Unassembled WGS sequence"/>
</dbReference>
<keyword evidence="8" id="KW-1185">Reference proteome</keyword>
<evidence type="ECO:0000256" key="3">
    <source>
        <dbReference type="ARBA" id="ARBA00022737"/>
    </source>
</evidence>
<dbReference type="FunFam" id="2.130.10.10:FF:000649">
    <property type="entry name" value="Compass component swd1"/>
    <property type="match status" value="1"/>
</dbReference>
<dbReference type="InterPro" id="IPR001680">
    <property type="entry name" value="WD40_rpt"/>
</dbReference>
<evidence type="ECO:0008006" key="9">
    <source>
        <dbReference type="Google" id="ProtNLM"/>
    </source>
</evidence>
<dbReference type="FunFam" id="2.130.10.10:FF:000614">
    <property type="entry name" value="WD domain protein"/>
    <property type="match status" value="1"/>
</dbReference>
<sequence length="479" mass="52952">MNLSLVDPFVLAQEYPDTLTEKLSSGHATCLSFNHKGDYLASGRVDGTVVIFDIETNGVARKLQGHTRQIQSLSWSRDGRYLLTSSQDWKCILWDLQDGSRVRTVRFEAPVYIAQLHPFNHLLFVASLFEDQPVLVDVSSPKPIKRILPSAPLRPQPTNGEEVDPAVAAKQAAQDAKHSTCVTIFTAFGNHIIAGTSKGWINIIETQTCTTIHSMRLCNGVVILLRLASNGRDLLVNSSDRVIRTVLMPDLSQLGIDLEASAIKLHVEHKFQDVVNRLSWNHVTFSSTGEFVTATTFMNPDIYVWERSHGSLVKILEGPREELGVVEWHPSRPMVVACGLETGCIYTWSIVSPQKWSALAPDFGEVEENVEYMEAEDEFDVHPAEQVHQRRLDQEDEEPDVVTIDAVKGVVEADGIEPFNVPILLDVEDSDSGEDVIAVGPGTMRRRTPGAGREAVNGTGNGDVEKEGASGRAARSRRR</sequence>
<keyword evidence="4" id="KW-0539">Nucleus</keyword>
<dbReference type="SUPFAM" id="SSF50978">
    <property type="entry name" value="WD40 repeat-like"/>
    <property type="match status" value="1"/>
</dbReference>
<feature type="region of interest" description="Disordered" evidence="6">
    <location>
        <begin position="439"/>
        <end position="479"/>
    </location>
</feature>
<dbReference type="PROSITE" id="PS00678">
    <property type="entry name" value="WD_REPEATS_1"/>
    <property type="match status" value="1"/>
</dbReference>